<gene>
    <name evidence="3" type="ORF">rosag_26060</name>
</gene>
<evidence type="ECO:0000256" key="1">
    <source>
        <dbReference type="SAM" id="MobiDB-lite"/>
    </source>
</evidence>
<proteinExistence type="predicted"/>
<keyword evidence="2" id="KW-0812">Transmembrane</keyword>
<dbReference type="Proteomes" id="UP001161325">
    <property type="component" value="Unassembled WGS sequence"/>
</dbReference>
<name>A0AA37QHX3_9BACT</name>
<dbReference type="RefSeq" id="WP_284350561.1">
    <property type="nucleotide sequence ID" value="NZ_BRXS01000004.1"/>
</dbReference>
<accession>A0AA37QHX3</accession>
<dbReference type="EMBL" id="BRXS01000004">
    <property type="protein sequence ID" value="GLC26093.1"/>
    <property type="molecule type" value="Genomic_DNA"/>
</dbReference>
<keyword evidence="4" id="KW-1185">Reference proteome</keyword>
<sequence>MTERDATTPADRAVTTARRATPSGTDDGGAHRRAGADPLFQVRDADLEPYVGLRYLSKLFRLIAIILVLLLVAEVVTGLLQQGLDAVPTLVGESSRLIVLAGLLWGIGDLALVLIDVGHDVRASRILLGRQVAHLVQRAPDATTATTATAATPATGGD</sequence>
<organism evidence="3 4">
    <name type="scientific">Roseisolibacter agri</name>
    <dbReference type="NCBI Taxonomy" id="2014610"/>
    <lineage>
        <taxon>Bacteria</taxon>
        <taxon>Pseudomonadati</taxon>
        <taxon>Gemmatimonadota</taxon>
        <taxon>Gemmatimonadia</taxon>
        <taxon>Gemmatimonadales</taxon>
        <taxon>Gemmatimonadaceae</taxon>
        <taxon>Roseisolibacter</taxon>
    </lineage>
</organism>
<feature type="region of interest" description="Disordered" evidence="1">
    <location>
        <begin position="1"/>
        <end position="34"/>
    </location>
</feature>
<comment type="caution">
    <text evidence="3">The sequence shown here is derived from an EMBL/GenBank/DDBJ whole genome shotgun (WGS) entry which is preliminary data.</text>
</comment>
<reference evidence="3" key="1">
    <citation type="submission" date="2022-08" db="EMBL/GenBank/DDBJ databases">
        <title>Draft genome sequencing of Roseisolibacter agri AW1220.</title>
        <authorList>
            <person name="Tobiishi Y."/>
            <person name="Tonouchi A."/>
        </authorList>
    </citation>
    <scope>NUCLEOTIDE SEQUENCE</scope>
    <source>
        <strain evidence="3">AW1220</strain>
    </source>
</reference>
<evidence type="ECO:0000256" key="2">
    <source>
        <dbReference type="SAM" id="Phobius"/>
    </source>
</evidence>
<feature type="compositionally biased region" description="Low complexity" evidence="1">
    <location>
        <begin position="7"/>
        <end position="22"/>
    </location>
</feature>
<evidence type="ECO:0000313" key="3">
    <source>
        <dbReference type="EMBL" id="GLC26093.1"/>
    </source>
</evidence>
<dbReference type="AlphaFoldDB" id="A0AA37QHX3"/>
<evidence type="ECO:0000313" key="4">
    <source>
        <dbReference type="Proteomes" id="UP001161325"/>
    </source>
</evidence>
<keyword evidence="2" id="KW-0472">Membrane</keyword>
<feature type="transmembrane region" description="Helical" evidence="2">
    <location>
        <begin position="97"/>
        <end position="115"/>
    </location>
</feature>
<feature type="transmembrane region" description="Helical" evidence="2">
    <location>
        <begin position="59"/>
        <end position="77"/>
    </location>
</feature>
<protein>
    <submittedName>
        <fullName evidence="3">Uncharacterized protein</fullName>
    </submittedName>
</protein>
<keyword evidence="2" id="KW-1133">Transmembrane helix</keyword>